<evidence type="ECO:0000313" key="3">
    <source>
        <dbReference type="Proteomes" id="UP000789572"/>
    </source>
</evidence>
<sequence>SKDKREEDKKTLTTFFNKNNKEGYKEIVDKILKEKVVHVDNSPTSFDGYINKSRQNSRKKLLDYLDKFKKEEPYEPETRKRLDENYPFENEIKRMLVLDVSDQNLKGRLSLKVAGGSLVLVGQSDTTDPNSQTYTQTGGVIAIVDNYHELLGILEKIEQKDLGKVNETLNNLRKVTKTFLDTYDKEDKEKDIRKNGVIDIDELIGDKPRAEFAKDLIQNLVLKKNTIKKVCQELKELENEEIKAALNSLKNRTGELQKILAEHSSNEEENTAIAIKSEEEKELKTIVETIKNLEKNLETLRTKLTNGKDKEKIEYVAQQEHIDNNYGLVSSKSSIKSAKTKLKSNSKFSETKREEREEKLKSFFSDFPITPRKFVKALENIKPGLSGKLTAEEINNLCQNKSELIQLQKEFKELMGKRRQEVVLKSLNNSQNNTEFLKETEKHKIIDD</sequence>
<feature type="non-terminal residue" evidence="2">
    <location>
        <position position="448"/>
    </location>
</feature>
<dbReference type="Proteomes" id="UP000789572">
    <property type="component" value="Unassembled WGS sequence"/>
</dbReference>
<dbReference type="AlphaFoldDB" id="A0A9N9BFV2"/>
<evidence type="ECO:0000313" key="2">
    <source>
        <dbReference type="EMBL" id="CAG8562480.1"/>
    </source>
</evidence>
<gene>
    <name evidence="2" type="ORF">POCULU_LOCUS5582</name>
</gene>
<protein>
    <submittedName>
        <fullName evidence="2">3897_t:CDS:1</fullName>
    </submittedName>
</protein>
<dbReference type="EMBL" id="CAJVPJ010000877">
    <property type="protein sequence ID" value="CAG8562480.1"/>
    <property type="molecule type" value="Genomic_DNA"/>
</dbReference>
<comment type="caution">
    <text evidence="2">The sequence shown here is derived from an EMBL/GenBank/DDBJ whole genome shotgun (WGS) entry which is preliminary data.</text>
</comment>
<feature type="coiled-coil region" evidence="1">
    <location>
        <begin position="220"/>
        <end position="310"/>
    </location>
</feature>
<organism evidence="2 3">
    <name type="scientific">Paraglomus occultum</name>
    <dbReference type="NCBI Taxonomy" id="144539"/>
    <lineage>
        <taxon>Eukaryota</taxon>
        <taxon>Fungi</taxon>
        <taxon>Fungi incertae sedis</taxon>
        <taxon>Mucoromycota</taxon>
        <taxon>Glomeromycotina</taxon>
        <taxon>Glomeromycetes</taxon>
        <taxon>Paraglomerales</taxon>
        <taxon>Paraglomeraceae</taxon>
        <taxon>Paraglomus</taxon>
    </lineage>
</organism>
<name>A0A9N9BFV2_9GLOM</name>
<evidence type="ECO:0000256" key="1">
    <source>
        <dbReference type="SAM" id="Coils"/>
    </source>
</evidence>
<proteinExistence type="predicted"/>
<reference evidence="2" key="1">
    <citation type="submission" date="2021-06" db="EMBL/GenBank/DDBJ databases">
        <authorList>
            <person name="Kallberg Y."/>
            <person name="Tangrot J."/>
            <person name="Rosling A."/>
        </authorList>
    </citation>
    <scope>NUCLEOTIDE SEQUENCE</scope>
    <source>
        <strain evidence="2">IA702</strain>
    </source>
</reference>
<keyword evidence="1" id="KW-0175">Coiled coil</keyword>
<accession>A0A9N9BFV2</accession>
<keyword evidence="3" id="KW-1185">Reference proteome</keyword>
<dbReference type="OrthoDB" id="2322773at2759"/>